<dbReference type="AlphaFoldDB" id="A0A507DP34"/>
<sequence length="75" mass="8127">MWSDSPPDLEALAGLATNVTCSSVRNKSICHTSSCKKESIDDVGIPLRGQGPFSSQQREQWERIPLQGALVAQSL</sequence>
<comment type="caution">
    <text evidence="1">The sequence shown here is derived from an EMBL/GenBank/DDBJ whole genome shotgun (WGS) entry which is preliminary data.</text>
</comment>
<evidence type="ECO:0000313" key="1">
    <source>
        <dbReference type="EMBL" id="TPX53286.1"/>
    </source>
</evidence>
<protein>
    <submittedName>
        <fullName evidence="1">Uncharacterized protein</fullName>
    </submittedName>
</protein>
<keyword evidence="2" id="KW-1185">Reference proteome</keyword>
<organism evidence="1 2">
    <name type="scientific">Synchytrium endobioticum</name>
    <dbReference type="NCBI Taxonomy" id="286115"/>
    <lineage>
        <taxon>Eukaryota</taxon>
        <taxon>Fungi</taxon>
        <taxon>Fungi incertae sedis</taxon>
        <taxon>Chytridiomycota</taxon>
        <taxon>Chytridiomycota incertae sedis</taxon>
        <taxon>Chytridiomycetes</taxon>
        <taxon>Synchytriales</taxon>
        <taxon>Synchytriaceae</taxon>
        <taxon>Synchytrium</taxon>
    </lineage>
</organism>
<dbReference type="EMBL" id="QEAN01000019">
    <property type="protein sequence ID" value="TPX53286.1"/>
    <property type="molecule type" value="Genomic_DNA"/>
</dbReference>
<accession>A0A507DP34</accession>
<reference evidence="1 2" key="1">
    <citation type="journal article" date="2019" name="Sci. Rep.">
        <title>Comparative genomics of chytrid fungi reveal insights into the obligate biotrophic and pathogenic lifestyle of Synchytrium endobioticum.</title>
        <authorList>
            <person name="van de Vossenberg B.T.L.H."/>
            <person name="Warris S."/>
            <person name="Nguyen H.D.T."/>
            <person name="van Gent-Pelzer M.P.E."/>
            <person name="Joly D.L."/>
            <person name="van de Geest H.C."/>
            <person name="Bonants P.J.M."/>
            <person name="Smith D.S."/>
            <person name="Levesque C.A."/>
            <person name="van der Lee T.A.J."/>
        </authorList>
    </citation>
    <scope>NUCLEOTIDE SEQUENCE [LARGE SCALE GENOMIC DNA]</scope>
    <source>
        <strain evidence="1 2">MB42</strain>
    </source>
</reference>
<name>A0A507DP34_9FUNG</name>
<dbReference type="VEuPathDB" id="FungiDB:SeMB42_g00876"/>
<evidence type="ECO:0000313" key="2">
    <source>
        <dbReference type="Proteomes" id="UP000317494"/>
    </source>
</evidence>
<gene>
    <name evidence="1" type="ORF">SeMB42_g00876</name>
</gene>
<dbReference type="Proteomes" id="UP000317494">
    <property type="component" value="Unassembled WGS sequence"/>
</dbReference>
<proteinExistence type="predicted"/>